<keyword evidence="1" id="KW-1133">Transmembrane helix</keyword>
<sequence>MFCSRSVGTHLLRGAAAMALLLAAMLLDGLPLLPRLAAFGGALLLMRGCPACWLVGLFQTWQQEAGKDHGAGR</sequence>
<keyword evidence="1" id="KW-0812">Transmembrane</keyword>
<evidence type="ECO:0000313" key="2">
    <source>
        <dbReference type="EMBL" id="QPS09723.1"/>
    </source>
</evidence>
<dbReference type="EMBL" id="CP065668">
    <property type="protein sequence ID" value="QPS09723.1"/>
    <property type="molecule type" value="Genomic_DNA"/>
</dbReference>
<evidence type="ECO:0008006" key="4">
    <source>
        <dbReference type="Google" id="ProtNLM"/>
    </source>
</evidence>
<reference evidence="2 3" key="1">
    <citation type="submission" date="2020-12" db="EMBL/GenBank/DDBJ databases">
        <title>FDA dAtabase for Regulatory Grade micrObial Sequences (FDA-ARGOS): Supporting development and validation of Infectious Disease Dx tests.</title>
        <authorList>
            <person name="Sproer C."/>
            <person name="Gronow S."/>
            <person name="Severitt S."/>
            <person name="Schroder I."/>
            <person name="Tallon L."/>
            <person name="Sadzewicz L."/>
            <person name="Zhao X."/>
            <person name="Boylan J."/>
            <person name="Ott S."/>
            <person name="Bowen H."/>
            <person name="Vavikolanu K."/>
            <person name="Mehta A."/>
            <person name="Aluvathingal J."/>
            <person name="Nadendla S."/>
            <person name="Lowell S."/>
            <person name="Myers T."/>
            <person name="Yan Y."/>
            <person name="Sichtig H."/>
        </authorList>
    </citation>
    <scope>NUCLEOTIDE SEQUENCE [LARGE SCALE GENOMIC DNA]</scope>
    <source>
        <strain evidence="2 3">FDAARGOS_909</strain>
    </source>
</reference>
<gene>
    <name evidence="2" type="ORF">I6G66_06820</name>
</gene>
<proteinExistence type="predicted"/>
<dbReference type="AlphaFoldDB" id="A0A7T2S6A2"/>
<protein>
    <recommendedName>
        <fullName evidence="4">DUF2892 domain-containing protein</fullName>
    </recommendedName>
</protein>
<evidence type="ECO:0000313" key="3">
    <source>
        <dbReference type="Proteomes" id="UP000594778"/>
    </source>
</evidence>
<accession>A0A7T2S6A2</accession>
<organism evidence="2 3">
    <name type="scientific">Delftia acidovorans</name>
    <name type="common">Pseudomonas acidovorans</name>
    <name type="synonym">Comamonas acidovorans</name>
    <dbReference type="NCBI Taxonomy" id="80866"/>
    <lineage>
        <taxon>Bacteria</taxon>
        <taxon>Pseudomonadati</taxon>
        <taxon>Pseudomonadota</taxon>
        <taxon>Betaproteobacteria</taxon>
        <taxon>Burkholderiales</taxon>
        <taxon>Comamonadaceae</taxon>
        <taxon>Delftia</taxon>
    </lineage>
</organism>
<feature type="transmembrane region" description="Helical" evidence="1">
    <location>
        <begin position="12"/>
        <end position="30"/>
    </location>
</feature>
<name>A0A7T2S6A2_DELAC</name>
<dbReference type="RefSeq" id="WP_183020442.1">
    <property type="nucleotide sequence ID" value="NZ_CP065668.1"/>
</dbReference>
<feature type="transmembrane region" description="Helical" evidence="1">
    <location>
        <begin position="36"/>
        <end position="58"/>
    </location>
</feature>
<keyword evidence="1" id="KW-0472">Membrane</keyword>
<evidence type="ECO:0000256" key="1">
    <source>
        <dbReference type="SAM" id="Phobius"/>
    </source>
</evidence>
<dbReference type="Proteomes" id="UP000594778">
    <property type="component" value="Chromosome"/>
</dbReference>